<dbReference type="GeneID" id="129329215"/>
<feature type="compositionally biased region" description="Low complexity" evidence="1">
    <location>
        <begin position="66"/>
        <end position="99"/>
    </location>
</feature>
<name>A0AA97KXR1_EUBMA</name>
<dbReference type="AlphaFoldDB" id="A0AA97KXR1"/>
<dbReference type="Proteomes" id="UP001190640">
    <property type="component" value="Chromosome 4"/>
</dbReference>
<feature type="compositionally biased region" description="Polar residues" evidence="1">
    <location>
        <begin position="55"/>
        <end position="65"/>
    </location>
</feature>
<feature type="region of interest" description="Disordered" evidence="1">
    <location>
        <begin position="47"/>
        <end position="99"/>
    </location>
</feature>
<protein>
    <submittedName>
        <fullName evidence="3">Uncharacterized protein LOC129329215 isoform X1</fullName>
    </submittedName>
</protein>
<dbReference type="KEGG" id="emc:129329215"/>
<evidence type="ECO:0000313" key="2">
    <source>
        <dbReference type="Proteomes" id="UP001190640"/>
    </source>
</evidence>
<evidence type="ECO:0000313" key="3">
    <source>
        <dbReference type="RefSeq" id="XP_054834646.1"/>
    </source>
</evidence>
<sequence length="160" mass="16794">MEQLPCSMKDGKMKLLWILSSGINYLLFLLFSIFLAVTGTTISASTPVPPEDISDSPSQAANTNLAPTNASSTKSPSSSTTAQPVSVSVSSTTPSLSTDTSILTREDAIAGTAECVSETTHLPRHKSGGTNMENHCDLTSSDSNCCSGRCCNSCWVLLLL</sequence>
<reference evidence="3" key="1">
    <citation type="submission" date="2025-08" db="UniProtKB">
        <authorList>
            <consortium name="RefSeq"/>
        </authorList>
    </citation>
    <scope>IDENTIFICATION</scope>
    <source>
        <tissue evidence="3">Blood</tissue>
    </source>
</reference>
<dbReference type="RefSeq" id="XP_054834646.1">
    <property type="nucleotide sequence ID" value="XM_054978671.1"/>
</dbReference>
<evidence type="ECO:0000256" key="1">
    <source>
        <dbReference type="SAM" id="MobiDB-lite"/>
    </source>
</evidence>
<organism evidence="2 3">
    <name type="scientific">Eublepharis macularius</name>
    <name type="common">Leopard gecko</name>
    <name type="synonym">Cyrtodactylus macularius</name>
    <dbReference type="NCBI Taxonomy" id="481883"/>
    <lineage>
        <taxon>Eukaryota</taxon>
        <taxon>Metazoa</taxon>
        <taxon>Chordata</taxon>
        <taxon>Craniata</taxon>
        <taxon>Vertebrata</taxon>
        <taxon>Euteleostomi</taxon>
        <taxon>Lepidosauria</taxon>
        <taxon>Squamata</taxon>
        <taxon>Bifurcata</taxon>
        <taxon>Gekkota</taxon>
        <taxon>Eublepharidae</taxon>
        <taxon>Eublepharinae</taxon>
        <taxon>Eublepharis</taxon>
    </lineage>
</organism>
<keyword evidence="2" id="KW-1185">Reference proteome</keyword>
<gene>
    <name evidence="3" type="primary">LOC129329215</name>
</gene>
<proteinExistence type="predicted"/>
<accession>A0AA97KXR1</accession>